<evidence type="ECO:0000259" key="3">
    <source>
        <dbReference type="Pfam" id="PF02538"/>
    </source>
</evidence>
<proteinExistence type="inferred from homology"/>
<dbReference type="GO" id="GO:0017168">
    <property type="term" value="F:5-oxoprolinase (ATP-hydrolyzing) activity"/>
    <property type="evidence" value="ECO:0007669"/>
    <property type="project" value="TreeGrafter"/>
</dbReference>
<dbReference type="Pfam" id="PF19278">
    <property type="entry name" value="Hydant_A_C"/>
    <property type="match status" value="1"/>
</dbReference>
<dbReference type="Pfam" id="PF02538">
    <property type="entry name" value="Hydantoinase_B"/>
    <property type="match status" value="1"/>
</dbReference>
<dbReference type="GO" id="GO:0005829">
    <property type="term" value="C:cytosol"/>
    <property type="evidence" value="ECO:0007669"/>
    <property type="project" value="TreeGrafter"/>
</dbReference>
<sequence>MAICYREMSGKFKFAIDRGGTFTDVYAICPDGKERVTKLLSVDPSNYPDAPREGIRRILEEELGIKMPASQPVDTSMIEWIRMGTTVATNALLERKGERMALVITSGFRDLLYIGNQARPKIFDLKIEMPEGLYEAVVEAKERVILDHPTCQLTTKGRQVDATNGEKLWVIEELDQEHLESELKKIRQIGISSIAVVLMHSYIYPFHEEIIEKIARNVGIQSVSLSSKIMPMMRIVPRGFTAASDAYLTPHIQRYLQGFCSGFKNELAGVNVLFMQSDGGLTPMDTFSGSRAILSGPAGGVVGYARTLYGSVSNNLPVIGFDMGGTSTDVSRYDGAWEHVFETTTAGVTIQAPQLDVNTVAAGGGSMLFFRDGMFVVGPESAGAHPGPTCYKKGGPLTVTDANLRLGRLIPKYFPKIFGKHENEPLDSVATSKAFQELTRKVNERFDMTEEEVAMGFINVANEAMCRPIRALTQAKGHDTSRHVLACFGGAGGQHACSIARSLGMKVVLIHRYSGILSAYGMALADVVREEQEACSKPYQIDNFEYIDQRIAQLAERCRDSLLERGFRPDQIHTEPYLHMRYDRTDCALLCEPADYDPGSHQTSSHGDFMKSFIEKYKTEFGFSIDGRLVIVDDIRVRGIAKTGIQTVKTLPTASSPATAVATSPIYFEGGYRECEIFLLKDLLPGHSIPGPAMIIDQLGTIIVEPNSTAELTIQGDLRIIIHDAPSNKVGLELDAVQLSIFSHRFMSIAEQMGRILQRTAVSTNIKERLDFSCALFGPDGGLVSNAPHIPVHLGAMQEAVQYQLRARGSDILPGDVFLSNHPSAGGSHLPDLTVITPVFWENQPKPVFYVASRGHHADIGGITPGSMPPHSHTLNEEGAVFTSFVLVRNGEFKEAELVDALNAPGKVDIPGASGTRNLHDNLSDLRAQVAANQKGIGLVSELMTYYGLEVVQQYMSYVRHNAENAVRSLLKEVAKKSGRMLKAEDFMDDGTKICLSVAIDPNQGSATFDFTGTGCQVWGNTNAPRAVSLSAIIYCLRSLVGHDIPLNQGCLVPVQVIIPDGCLLNPYPEAGVVGGNVLTSQRVVDVVLKAFGACAASQGCMNNITFGDETMGYYETVAGGSGAGSDWDGRSGIHSHMTNTRITDAEVLERRYPVILRSFSLRNGSGGHGKYRGGDGISRELLFRKTMTLSVLTERRVYAPYGLEGGEEGAKGSNSLLRRDGVLLNLGAKCSVPVHAGDSFKLLTPGGGGYGLKGDEDNKPNLSSVATKFTERGSVYEFRSLQESA</sequence>
<evidence type="ECO:0008006" key="8">
    <source>
        <dbReference type="Google" id="ProtNLM"/>
    </source>
</evidence>
<gene>
    <name evidence="6" type="ORF">DGAL_LOCUS16532</name>
</gene>
<accession>A0A8J2SC63</accession>
<evidence type="ECO:0000259" key="5">
    <source>
        <dbReference type="Pfam" id="PF19278"/>
    </source>
</evidence>
<dbReference type="PANTHER" id="PTHR11365:SF2">
    <property type="entry name" value="5-OXOPROLINASE"/>
    <property type="match status" value="1"/>
</dbReference>
<evidence type="ECO:0000313" key="6">
    <source>
        <dbReference type="EMBL" id="CAH0112752.1"/>
    </source>
</evidence>
<dbReference type="EMBL" id="CAKKLH010000331">
    <property type="protein sequence ID" value="CAH0112752.1"/>
    <property type="molecule type" value="Genomic_DNA"/>
</dbReference>
<comment type="caution">
    <text evidence="6">The sequence shown here is derived from an EMBL/GenBank/DDBJ whole genome shotgun (WGS) entry which is preliminary data.</text>
</comment>
<evidence type="ECO:0000313" key="7">
    <source>
        <dbReference type="Proteomes" id="UP000789390"/>
    </source>
</evidence>
<organism evidence="6 7">
    <name type="scientific">Daphnia galeata</name>
    <dbReference type="NCBI Taxonomy" id="27404"/>
    <lineage>
        <taxon>Eukaryota</taxon>
        <taxon>Metazoa</taxon>
        <taxon>Ecdysozoa</taxon>
        <taxon>Arthropoda</taxon>
        <taxon>Crustacea</taxon>
        <taxon>Branchiopoda</taxon>
        <taxon>Diplostraca</taxon>
        <taxon>Cladocera</taxon>
        <taxon>Anomopoda</taxon>
        <taxon>Daphniidae</taxon>
        <taxon>Daphnia</taxon>
    </lineage>
</organism>
<dbReference type="GO" id="GO:0006749">
    <property type="term" value="P:glutathione metabolic process"/>
    <property type="evidence" value="ECO:0007669"/>
    <property type="project" value="TreeGrafter"/>
</dbReference>
<evidence type="ECO:0000259" key="2">
    <source>
        <dbReference type="Pfam" id="PF01968"/>
    </source>
</evidence>
<dbReference type="Proteomes" id="UP000789390">
    <property type="component" value="Unassembled WGS sequence"/>
</dbReference>
<comment type="similarity">
    <text evidence="1">Belongs to the oxoprolinase family.</text>
</comment>
<reference evidence="6" key="1">
    <citation type="submission" date="2021-11" db="EMBL/GenBank/DDBJ databases">
        <authorList>
            <person name="Schell T."/>
        </authorList>
    </citation>
    <scope>NUCLEOTIDE SEQUENCE</scope>
    <source>
        <strain evidence="6">M5</strain>
    </source>
</reference>
<keyword evidence="7" id="KW-1185">Reference proteome</keyword>
<dbReference type="OrthoDB" id="3643at2759"/>
<protein>
    <recommendedName>
        <fullName evidence="8">5-oxoprolinase</fullName>
    </recommendedName>
</protein>
<evidence type="ECO:0000259" key="4">
    <source>
        <dbReference type="Pfam" id="PF05378"/>
    </source>
</evidence>
<dbReference type="InterPro" id="IPR008040">
    <property type="entry name" value="Hydant_A_N"/>
</dbReference>
<dbReference type="InterPro" id="IPR002821">
    <property type="entry name" value="Hydantoinase_A"/>
</dbReference>
<feature type="domain" description="Hydantoinase B/oxoprolinase" evidence="3">
    <location>
        <begin position="735"/>
        <end position="1252"/>
    </location>
</feature>
<feature type="domain" description="Acetophenone carboxylase-like C-terminal" evidence="5">
    <location>
        <begin position="619"/>
        <end position="711"/>
    </location>
</feature>
<dbReference type="PANTHER" id="PTHR11365">
    <property type="entry name" value="5-OXOPROLINASE RELATED"/>
    <property type="match status" value="1"/>
</dbReference>
<dbReference type="Pfam" id="PF05378">
    <property type="entry name" value="Hydant_A_N"/>
    <property type="match status" value="1"/>
</dbReference>
<dbReference type="Pfam" id="PF01968">
    <property type="entry name" value="Hydantoinase_A"/>
    <property type="match status" value="1"/>
</dbReference>
<evidence type="ECO:0000256" key="1">
    <source>
        <dbReference type="ARBA" id="ARBA00010403"/>
    </source>
</evidence>
<feature type="domain" description="Hydantoinase/oxoprolinase N-terminal" evidence="4">
    <location>
        <begin position="13"/>
        <end position="218"/>
    </location>
</feature>
<feature type="domain" description="Hydantoinase A/oxoprolinase" evidence="2">
    <location>
        <begin position="238"/>
        <end position="530"/>
    </location>
</feature>
<dbReference type="InterPro" id="IPR045079">
    <property type="entry name" value="Oxoprolinase-like"/>
</dbReference>
<dbReference type="InterPro" id="IPR003692">
    <property type="entry name" value="Hydantoinase_B"/>
</dbReference>
<name>A0A8J2SC63_9CRUS</name>
<dbReference type="InterPro" id="IPR049517">
    <property type="entry name" value="ACX-like_C"/>
</dbReference>